<feature type="transmembrane region" description="Helical" evidence="7">
    <location>
        <begin position="377"/>
        <end position="401"/>
    </location>
</feature>
<feature type="compositionally biased region" description="Polar residues" evidence="6">
    <location>
        <begin position="1"/>
        <end position="16"/>
    </location>
</feature>
<keyword evidence="9" id="KW-1185">Reference proteome</keyword>
<evidence type="ECO:0000313" key="9">
    <source>
        <dbReference type="Proteomes" id="UP000462212"/>
    </source>
</evidence>
<keyword evidence="2" id="KW-0813">Transport</keyword>
<reference evidence="8 9" key="1">
    <citation type="submission" date="2018-05" db="EMBL/GenBank/DDBJ databases">
        <title>Genome sequencing and assembly of the regulated plant pathogen Lachnellula willkommii and related sister species for the development of diagnostic species identification markers.</title>
        <authorList>
            <person name="Giroux E."/>
            <person name="Bilodeau G."/>
        </authorList>
    </citation>
    <scope>NUCLEOTIDE SEQUENCE [LARGE SCALE GENOMIC DNA]</scope>
    <source>
        <strain evidence="8 9">CBS 197.66</strain>
    </source>
</reference>
<dbReference type="Pfam" id="PF07690">
    <property type="entry name" value="MFS_1"/>
    <property type="match status" value="1"/>
</dbReference>
<dbReference type="SUPFAM" id="SSF103473">
    <property type="entry name" value="MFS general substrate transporter"/>
    <property type="match status" value="1"/>
</dbReference>
<dbReference type="GO" id="GO:0016020">
    <property type="term" value="C:membrane"/>
    <property type="evidence" value="ECO:0007669"/>
    <property type="project" value="UniProtKB-SubCell"/>
</dbReference>
<feature type="transmembrane region" description="Helical" evidence="7">
    <location>
        <begin position="223"/>
        <end position="245"/>
    </location>
</feature>
<dbReference type="InterPro" id="IPR036259">
    <property type="entry name" value="MFS_trans_sf"/>
</dbReference>
<feature type="region of interest" description="Disordered" evidence="6">
    <location>
        <begin position="1"/>
        <end position="20"/>
    </location>
</feature>
<comment type="subcellular location">
    <subcellularLocation>
        <location evidence="1">Membrane</location>
        <topology evidence="1">Multi-pass membrane protein</topology>
    </subcellularLocation>
</comment>
<feature type="transmembrane region" description="Helical" evidence="7">
    <location>
        <begin position="312"/>
        <end position="332"/>
    </location>
</feature>
<comment type="caution">
    <text evidence="8">The sequence shown here is derived from an EMBL/GenBank/DDBJ whole genome shotgun (WGS) entry which is preliminary data.</text>
</comment>
<keyword evidence="4 7" id="KW-1133">Transmembrane helix</keyword>
<dbReference type="OrthoDB" id="3639251at2759"/>
<evidence type="ECO:0000256" key="7">
    <source>
        <dbReference type="SAM" id="Phobius"/>
    </source>
</evidence>
<dbReference type="PANTHER" id="PTHR43791">
    <property type="entry name" value="PERMEASE-RELATED"/>
    <property type="match status" value="1"/>
</dbReference>
<dbReference type="Gene3D" id="1.20.1250.20">
    <property type="entry name" value="MFS general substrate transporter like domains"/>
    <property type="match status" value="3"/>
</dbReference>
<dbReference type="EMBL" id="QGMJ01000487">
    <property type="protein sequence ID" value="TVY35802.1"/>
    <property type="molecule type" value="Genomic_DNA"/>
</dbReference>
<evidence type="ECO:0000256" key="2">
    <source>
        <dbReference type="ARBA" id="ARBA00022448"/>
    </source>
</evidence>
<feature type="transmembrane region" description="Helical" evidence="7">
    <location>
        <begin position="257"/>
        <end position="276"/>
    </location>
</feature>
<feature type="transmembrane region" description="Helical" evidence="7">
    <location>
        <begin position="288"/>
        <end position="306"/>
    </location>
</feature>
<name>A0A8H8RJS1_9HELO</name>
<feature type="transmembrane region" description="Helical" evidence="7">
    <location>
        <begin position="124"/>
        <end position="144"/>
    </location>
</feature>
<organism evidence="8 9">
    <name type="scientific">Lachnellula subtilissima</name>
    <dbReference type="NCBI Taxonomy" id="602034"/>
    <lineage>
        <taxon>Eukaryota</taxon>
        <taxon>Fungi</taxon>
        <taxon>Dikarya</taxon>
        <taxon>Ascomycota</taxon>
        <taxon>Pezizomycotina</taxon>
        <taxon>Leotiomycetes</taxon>
        <taxon>Helotiales</taxon>
        <taxon>Lachnaceae</taxon>
        <taxon>Lachnellula</taxon>
    </lineage>
</organism>
<dbReference type="GO" id="GO:0022857">
    <property type="term" value="F:transmembrane transporter activity"/>
    <property type="evidence" value="ECO:0007669"/>
    <property type="project" value="InterPro"/>
</dbReference>
<dbReference type="AlphaFoldDB" id="A0A8H8RJS1"/>
<evidence type="ECO:0000313" key="8">
    <source>
        <dbReference type="EMBL" id="TVY35802.1"/>
    </source>
</evidence>
<evidence type="ECO:0000256" key="4">
    <source>
        <dbReference type="ARBA" id="ARBA00022989"/>
    </source>
</evidence>
<evidence type="ECO:0000256" key="3">
    <source>
        <dbReference type="ARBA" id="ARBA00022692"/>
    </source>
</evidence>
<gene>
    <name evidence="8" type="primary">liz1_4</name>
    <name evidence="8" type="ORF">LSUB1_G005268</name>
</gene>
<proteinExistence type="predicted"/>
<dbReference type="PANTHER" id="PTHR43791:SF39">
    <property type="entry name" value="TRANSPORTER LIZ1_SEO1, PUTATIVE (AFU_ORTHOLOGUE AFUA_3G00980)-RELATED"/>
    <property type="match status" value="1"/>
</dbReference>
<keyword evidence="5 7" id="KW-0472">Membrane</keyword>
<evidence type="ECO:0000256" key="6">
    <source>
        <dbReference type="SAM" id="MobiDB-lite"/>
    </source>
</evidence>
<feature type="transmembrane region" description="Helical" evidence="7">
    <location>
        <begin position="156"/>
        <end position="177"/>
    </location>
</feature>
<evidence type="ECO:0000256" key="5">
    <source>
        <dbReference type="ARBA" id="ARBA00023136"/>
    </source>
</evidence>
<evidence type="ECO:0000256" key="1">
    <source>
        <dbReference type="ARBA" id="ARBA00004141"/>
    </source>
</evidence>
<protein>
    <submittedName>
        <fullName evidence="8">Pantothenate transporter</fullName>
    </submittedName>
</protein>
<keyword evidence="3 7" id="KW-0812">Transmembrane</keyword>
<dbReference type="InterPro" id="IPR011701">
    <property type="entry name" value="MFS"/>
</dbReference>
<dbReference type="Proteomes" id="UP000462212">
    <property type="component" value="Unassembled WGS sequence"/>
</dbReference>
<feature type="transmembrane region" description="Helical" evidence="7">
    <location>
        <begin position="344"/>
        <end position="365"/>
    </location>
</feature>
<sequence length="440" mass="48993">MDSHQQVSTPDKTTNPIGVETVPVEKPKPRWFQWHEPGTSREEKKLIAKLDWFLLSYSCLCFFIKQLDANNISNAYVSGMKEELHFGKGNELSWMNTYFNIGQILGGPIANMSNRKSELGRRSALFVISGVLGQMFSGYLQSALYSGMQGKGGLSAWRWLFIFDFVLAVPIAIYGIFCFPDTPHTSKAWYLNAWERQRAIERIEEEGRKPIGKMDLTVLKRILTSWCCWSLTAGSYIMQFFGLWLKSQHYSVTNINNIPTIIGAVNFFFMISTGYASDIIGSRAPVTAVVGSLLTFCYIVLTVWTVPNALKMVAFCLAGCYGCFSPLLYGWVNSSCGGDQHLRAFILAWMTSLGLAVVSPFQLYMFPSSQAPAYKAMHGYAAALVFVVLLTVWSSLGIWFVERVVAKRARAAPSGVEDRGTSASNSLSEEAITVAQQGMK</sequence>
<accession>A0A8H8RJS1</accession>